<protein>
    <submittedName>
        <fullName evidence="1">Uncharacterized protein</fullName>
    </submittedName>
</protein>
<proteinExistence type="predicted"/>
<feature type="non-terminal residue" evidence="1">
    <location>
        <position position="1"/>
    </location>
</feature>
<gene>
    <name evidence="1" type="ORF">LCGC14_3032540</name>
</gene>
<comment type="caution">
    <text evidence="1">The sequence shown here is derived from an EMBL/GenBank/DDBJ whole genome shotgun (WGS) entry which is preliminary data.</text>
</comment>
<sequence length="290" mass="31217">IPIPSASDEQSYYYGPWQGKSAIQDQIGGWFEHAAGDRHGLRGTVPVGKTAPANIDRFELKAHLIGSEKGDSVTIYHCDFVATDFGGLAEGYSMPVSVLNAPPVADVGSPHDNWSEFVAGGGKWADWDEIPGNEATDYLFKVGAAATQLSELANHDAAAIVDTRGKGMKQVHGSGGFARRMVALQRLTRRQTVTSTIVTITPIGRETAVAPVADTTLPAAPSAPTWRSNDTHRIRETPYTAVGQWDMVKFDALELGTDLSALSPTEQRVTNMVPMIVMMRMPEVGLIPCL</sequence>
<reference evidence="1" key="1">
    <citation type="journal article" date="2015" name="Nature">
        <title>Complex archaea that bridge the gap between prokaryotes and eukaryotes.</title>
        <authorList>
            <person name="Spang A."/>
            <person name="Saw J.H."/>
            <person name="Jorgensen S.L."/>
            <person name="Zaremba-Niedzwiedzka K."/>
            <person name="Martijn J."/>
            <person name="Lind A.E."/>
            <person name="van Eijk R."/>
            <person name="Schleper C."/>
            <person name="Guy L."/>
            <person name="Ettema T.J."/>
        </authorList>
    </citation>
    <scope>NUCLEOTIDE SEQUENCE</scope>
</reference>
<evidence type="ECO:0000313" key="1">
    <source>
        <dbReference type="EMBL" id="KKK59622.1"/>
    </source>
</evidence>
<name>A0A0F8WRR2_9ZZZZ</name>
<dbReference type="AlphaFoldDB" id="A0A0F8WRR2"/>
<accession>A0A0F8WRR2</accession>
<organism evidence="1">
    <name type="scientific">marine sediment metagenome</name>
    <dbReference type="NCBI Taxonomy" id="412755"/>
    <lineage>
        <taxon>unclassified sequences</taxon>
        <taxon>metagenomes</taxon>
        <taxon>ecological metagenomes</taxon>
    </lineage>
</organism>
<dbReference type="EMBL" id="LAZR01063378">
    <property type="protein sequence ID" value="KKK59622.1"/>
    <property type="molecule type" value="Genomic_DNA"/>
</dbReference>